<evidence type="ECO:0000313" key="4">
    <source>
        <dbReference type="Proteomes" id="UP001140560"/>
    </source>
</evidence>
<feature type="transmembrane region" description="Helical" evidence="2">
    <location>
        <begin position="171"/>
        <end position="189"/>
    </location>
</feature>
<feature type="transmembrane region" description="Helical" evidence="2">
    <location>
        <begin position="341"/>
        <end position="363"/>
    </location>
</feature>
<organism evidence="3 4">
    <name type="scientific">Neocucurbitaria cava</name>
    <dbReference type="NCBI Taxonomy" id="798079"/>
    <lineage>
        <taxon>Eukaryota</taxon>
        <taxon>Fungi</taxon>
        <taxon>Dikarya</taxon>
        <taxon>Ascomycota</taxon>
        <taxon>Pezizomycotina</taxon>
        <taxon>Dothideomycetes</taxon>
        <taxon>Pleosporomycetidae</taxon>
        <taxon>Pleosporales</taxon>
        <taxon>Pleosporineae</taxon>
        <taxon>Cucurbitariaceae</taxon>
        <taxon>Neocucurbitaria</taxon>
    </lineage>
</organism>
<keyword evidence="2" id="KW-0812">Transmembrane</keyword>
<dbReference type="AlphaFoldDB" id="A0A9W9CML9"/>
<feature type="transmembrane region" description="Helical" evidence="2">
    <location>
        <begin position="309"/>
        <end position="329"/>
    </location>
</feature>
<dbReference type="OrthoDB" id="6407410at2759"/>
<protein>
    <submittedName>
        <fullName evidence="3">Uncharacterized protein</fullName>
    </submittedName>
</protein>
<evidence type="ECO:0000256" key="2">
    <source>
        <dbReference type="SAM" id="Phobius"/>
    </source>
</evidence>
<dbReference type="PANTHER" id="PTHR35872">
    <property type="entry name" value="INTEGRAL MEMBRANE PROTEIN (AFU_ORTHOLOGUE AFUA_5G07110)"/>
    <property type="match status" value="1"/>
</dbReference>
<dbReference type="InterPro" id="IPR021369">
    <property type="entry name" value="DUF2985"/>
</dbReference>
<dbReference type="EMBL" id="JAPEUY010000006">
    <property type="protein sequence ID" value="KAJ4371947.1"/>
    <property type="molecule type" value="Genomic_DNA"/>
</dbReference>
<feature type="region of interest" description="Disordered" evidence="1">
    <location>
        <begin position="267"/>
        <end position="289"/>
    </location>
</feature>
<accession>A0A9W9CML9</accession>
<keyword evidence="2" id="KW-1133">Transmembrane helix</keyword>
<feature type="compositionally biased region" description="Basic residues" evidence="1">
    <location>
        <begin position="121"/>
        <end position="143"/>
    </location>
</feature>
<feature type="compositionally biased region" description="Basic and acidic residues" evidence="1">
    <location>
        <begin position="275"/>
        <end position="289"/>
    </location>
</feature>
<proteinExistence type="predicted"/>
<evidence type="ECO:0000313" key="3">
    <source>
        <dbReference type="EMBL" id="KAJ4371947.1"/>
    </source>
</evidence>
<dbReference type="Pfam" id="PF11204">
    <property type="entry name" value="DUF2985"/>
    <property type="match status" value="1"/>
</dbReference>
<comment type="caution">
    <text evidence="3">The sequence shown here is derived from an EMBL/GenBank/DDBJ whole genome shotgun (WGS) entry which is preliminary data.</text>
</comment>
<name>A0A9W9CML9_9PLEO</name>
<feature type="transmembrane region" description="Helical" evidence="2">
    <location>
        <begin position="209"/>
        <end position="228"/>
    </location>
</feature>
<reference evidence="3" key="1">
    <citation type="submission" date="2022-10" db="EMBL/GenBank/DDBJ databases">
        <title>Tapping the CABI collections for fungal endophytes: first genome assemblies for Collariella, Neodidymelliopsis, Ascochyta clinopodiicola, Didymella pomorum, Didymosphaeria variabile, Neocosmospora piperis and Neocucurbitaria cava.</title>
        <authorList>
            <person name="Hill R."/>
        </authorList>
    </citation>
    <scope>NUCLEOTIDE SEQUENCE</scope>
    <source>
        <strain evidence="3">IMI 356814</strain>
    </source>
</reference>
<gene>
    <name evidence="3" type="ORF">N0V83_003720</name>
</gene>
<sequence>MADTPSEDQGVFARARGVSVSLMKANPQLGMWQASGLAIAQAPNLRELRDPEAGGDKIEFNAQGHSMRTAVEDADGELTLVKSQSIAQTLRQPTTTAKRREETGESEILHESEITEEGRDHHQHHHHIHFREKRRQRRALKDKHKSDTKEDWKSTINNGFKALWKFVKTPSGFVITIYFLNIVVPPAMNHPDNGDADSSPRKIWLEIDSQILNALFCVTGFGLAPWRFRDLYWFVRARRFHNLKATSRLYQQNKAWFRPPVWATNESDGSATESDVTHDNDGATNDSRKISMPATFTGERAPPTSWWKLGFVVWMMVLNSLFQVVLSFFMWHYNRINRPTWATGTFIGLGCAVAMFAGIMSWWEGRRVKIIEGPEVKVVVGKSDDEVV</sequence>
<keyword evidence="2" id="KW-0472">Membrane</keyword>
<dbReference type="Proteomes" id="UP001140560">
    <property type="component" value="Unassembled WGS sequence"/>
</dbReference>
<dbReference type="PANTHER" id="PTHR35872:SF1">
    <property type="entry name" value="ALPHA-L-RHAMNOSIDASE C"/>
    <property type="match status" value="1"/>
</dbReference>
<keyword evidence="4" id="KW-1185">Reference proteome</keyword>
<evidence type="ECO:0000256" key="1">
    <source>
        <dbReference type="SAM" id="MobiDB-lite"/>
    </source>
</evidence>
<feature type="region of interest" description="Disordered" evidence="1">
    <location>
        <begin position="115"/>
        <end position="151"/>
    </location>
</feature>